<evidence type="ECO:0000256" key="1">
    <source>
        <dbReference type="SAM" id="MobiDB-lite"/>
    </source>
</evidence>
<proteinExistence type="predicted"/>
<organism evidence="2 3">
    <name type="scientific">Streptomyces rubellomurinus (strain ATCC 31215)</name>
    <dbReference type="NCBI Taxonomy" id="359131"/>
    <lineage>
        <taxon>Bacteria</taxon>
        <taxon>Bacillati</taxon>
        <taxon>Actinomycetota</taxon>
        <taxon>Actinomycetes</taxon>
        <taxon>Kitasatosporales</taxon>
        <taxon>Streptomycetaceae</taxon>
        <taxon>Streptomyces</taxon>
    </lineage>
</organism>
<evidence type="ECO:0000313" key="2">
    <source>
        <dbReference type="EMBL" id="KJS62200.1"/>
    </source>
</evidence>
<feature type="region of interest" description="Disordered" evidence="1">
    <location>
        <begin position="101"/>
        <end position="124"/>
    </location>
</feature>
<gene>
    <name evidence="2" type="ORF">VM95_10040</name>
</gene>
<evidence type="ECO:0000313" key="3">
    <source>
        <dbReference type="Proteomes" id="UP000033699"/>
    </source>
</evidence>
<keyword evidence="3" id="KW-1185">Reference proteome</keyword>
<dbReference type="EMBL" id="JZKH01000015">
    <property type="protein sequence ID" value="KJS62200.1"/>
    <property type="molecule type" value="Genomic_DNA"/>
</dbReference>
<accession>A0A0F2TIU2</accession>
<protein>
    <submittedName>
        <fullName evidence="2">Uncharacterized protein</fullName>
    </submittedName>
</protein>
<name>A0A0F2TIU2_STRR3</name>
<dbReference type="RefSeq" id="WP_045694306.1">
    <property type="nucleotide sequence ID" value="NZ_JZKH01000015.1"/>
</dbReference>
<reference evidence="2 3" key="1">
    <citation type="submission" date="2015-02" db="EMBL/GenBank/DDBJ databases">
        <authorList>
            <person name="Ju K.-S."/>
            <person name="Doroghazi J.R."/>
            <person name="Metcalf W."/>
        </authorList>
    </citation>
    <scope>NUCLEOTIDE SEQUENCE [LARGE SCALE GENOMIC DNA]</scope>
    <source>
        <strain evidence="2 3">ATCC 31215</strain>
    </source>
</reference>
<sequence>MNAARTAAPRRAGLRRPGSGRARSALRPAALACAALALVLTGCTGESSPEHKNAADTIKDLGAVPIPTPPPARPTPVADEQHLQLVAMGDTVQAKLPEGGAVVSASGPTQGDTAEPDASGKVPERTTGTITVTVRQATAPVTISAADFSSRDDQGADIPLTATGPATVTAAPGGTATLTLTGTYQAGAAQLTWRHDGKPVTVWDFTIELD</sequence>
<dbReference type="Proteomes" id="UP000033699">
    <property type="component" value="Unassembled WGS sequence"/>
</dbReference>
<dbReference type="AlphaFoldDB" id="A0A0F2TIU2"/>
<feature type="region of interest" description="Disordered" evidence="1">
    <location>
        <begin position="1"/>
        <end position="21"/>
    </location>
</feature>
<dbReference type="OrthoDB" id="4252048at2"/>
<comment type="caution">
    <text evidence="2">The sequence shown here is derived from an EMBL/GenBank/DDBJ whole genome shotgun (WGS) entry which is preliminary data.</text>
</comment>